<dbReference type="InterPro" id="IPR029062">
    <property type="entry name" value="Class_I_gatase-like"/>
</dbReference>
<evidence type="ECO:0000259" key="1">
    <source>
        <dbReference type="SMART" id="SM00631"/>
    </source>
</evidence>
<feature type="domain" description="Peptidase M14" evidence="1">
    <location>
        <begin position="57"/>
        <end position="344"/>
    </location>
</feature>
<evidence type="ECO:0000313" key="3">
    <source>
        <dbReference type="Proteomes" id="UP000272117"/>
    </source>
</evidence>
<reference evidence="2 3" key="1">
    <citation type="submission" date="2018-11" db="EMBL/GenBank/DDBJ databases">
        <title>Rufibacter latericius sp. nov., isolated from water in Baiyang Lake.</title>
        <authorList>
            <person name="Yang Y."/>
        </authorList>
    </citation>
    <scope>NUCLEOTIDE SEQUENCE [LARGE SCALE GENOMIC DNA]</scope>
    <source>
        <strain evidence="2 3">R-22-1c-1</strain>
    </source>
</reference>
<name>A0A3M9M8F9_9BACT</name>
<comment type="caution">
    <text evidence="2">The sequence shown here is derived from an EMBL/GenBank/DDBJ whole genome shotgun (WGS) entry which is preliminary data.</text>
</comment>
<dbReference type="CDD" id="cd06238">
    <property type="entry name" value="M14-like"/>
    <property type="match status" value="1"/>
</dbReference>
<dbReference type="GO" id="GO:0006508">
    <property type="term" value="P:proteolysis"/>
    <property type="evidence" value="ECO:0007669"/>
    <property type="project" value="InterPro"/>
</dbReference>
<proteinExistence type="predicted"/>
<dbReference type="Pfam" id="PF00246">
    <property type="entry name" value="Peptidase_M14"/>
    <property type="match status" value="1"/>
</dbReference>
<organism evidence="2 3">
    <name type="scientific">Rufibacter latericius</name>
    <dbReference type="NCBI Taxonomy" id="2487040"/>
    <lineage>
        <taxon>Bacteria</taxon>
        <taxon>Pseudomonadati</taxon>
        <taxon>Bacteroidota</taxon>
        <taxon>Cytophagia</taxon>
        <taxon>Cytophagales</taxon>
        <taxon>Hymenobacteraceae</taxon>
        <taxon>Rufibacter</taxon>
    </lineage>
</organism>
<dbReference type="OrthoDB" id="9758209at2"/>
<keyword evidence="3" id="KW-1185">Reference proteome</keyword>
<keyword evidence="2" id="KW-0645">Protease</keyword>
<dbReference type="AlphaFoldDB" id="A0A3M9M8F9"/>
<dbReference type="EMBL" id="RJJD01000023">
    <property type="protein sequence ID" value="RNI21841.1"/>
    <property type="molecule type" value="Genomic_DNA"/>
</dbReference>
<keyword evidence="2" id="KW-0378">Hydrolase</keyword>
<sequence length="868" mass="96076">MKSSLRTYRPLLVLAAWVLTIVPALAQSSYYFPKTKNFDTAIPTPEQFLGYGIGERHSRYEQSVAYLKELDRLSDKVKVQTIGFTYELRPQVVAIITSPENHTRLEDIRKEHLQLADVSKPLPNLGTAPVFVNLGYSVHGNEASSLEASLLTAYYYTANQDPETQRALKEAVILLDPAHNPDGRDRHANWINVHQSDPSVADPADWEHNEVWPGGRGNHYWFDLNRDWLPIAHVESKNRLKFYHEWLPNVVIDFHEMGTNSTYYFEPSKPYGSENYLVPRSTYDNLNVIIAKYHAAALDEIGSLYFTKEQYDNIYPGYGSTYPDFQGGVGITTEQASSRGNRQENSTGVLTFAFGIRNHLSTGLATVKGAVENRETFLKHQREFYKSGIADGRKNPVKAYVYGEKHDATRLRNFTELLLAHKIEVYELPGNQTINGTAFEKGKSFVVPTEQPQYRLVESIFAKNTNLPDSVFYDASTWTLALAYGLPHVGATKPVNRGSRVATLPALTATAPPKSNYAYLLDWTDYNTAGALYQLQSLGVIAQTALKPFTANTTAGAKDYLPGAITIPVASQKISGDSLYKAIQKVVADRKINIASVNSGFSAKGIDLGSSNIQTIRKPEALMLVGNGVMGPEAGEVWFLLDSQLKMPITKAEFSSFPRLPLARYNTIVLVSGSYNSLDKNTVDKLKRWVTEGGTLITFKTASEWAIKQGIANARLISPADTATKTVRQGYVNARELEGAKSVGGSIYETDLDITHPLAFGYTSRKLSVYRNSSVFLAPSKNSYETVAQYTANPLQSGYVSKANLKKIANSASLLAQNQGQGTVVLFADNPNFRGSWYGTNRLFFNALFFGNIIKTVGGVPAGAEEEE</sequence>
<protein>
    <submittedName>
        <fullName evidence="2">Zinc carboxypeptidase</fullName>
    </submittedName>
</protein>
<dbReference type="GO" id="GO:0004181">
    <property type="term" value="F:metallocarboxypeptidase activity"/>
    <property type="evidence" value="ECO:0007669"/>
    <property type="project" value="InterPro"/>
</dbReference>
<keyword evidence="2" id="KW-0121">Carboxypeptidase</keyword>
<dbReference type="Proteomes" id="UP000272117">
    <property type="component" value="Unassembled WGS sequence"/>
</dbReference>
<dbReference type="SUPFAM" id="SSF53187">
    <property type="entry name" value="Zn-dependent exopeptidases"/>
    <property type="match status" value="1"/>
</dbReference>
<dbReference type="Gene3D" id="3.40.630.10">
    <property type="entry name" value="Zn peptidases"/>
    <property type="match status" value="1"/>
</dbReference>
<dbReference type="InterPro" id="IPR000834">
    <property type="entry name" value="Peptidase_M14"/>
</dbReference>
<dbReference type="GO" id="GO:0008270">
    <property type="term" value="F:zinc ion binding"/>
    <property type="evidence" value="ECO:0007669"/>
    <property type="project" value="InterPro"/>
</dbReference>
<dbReference type="SMART" id="SM00631">
    <property type="entry name" value="Zn_pept"/>
    <property type="match status" value="1"/>
</dbReference>
<dbReference type="SUPFAM" id="SSF52317">
    <property type="entry name" value="Class I glutamine amidotransferase-like"/>
    <property type="match status" value="1"/>
</dbReference>
<gene>
    <name evidence="2" type="ORF">EFB08_22100</name>
</gene>
<evidence type="ECO:0000313" key="2">
    <source>
        <dbReference type="EMBL" id="RNI21841.1"/>
    </source>
</evidence>
<dbReference type="RefSeq" id="WP_123129165.1">
    <property type="nucleotide sequence ID" value="NZ_RJJD01000023.1"/>
</dbReference>
<accession>A0A3M9M8F9</accession>